<evidence type="ECO:0000313" key="1">
    <source>
        <dbReference type="EMBL" id="KAH7524950.1"/>
    </source>
</evidence>
<gene>
    <name evidence="1" type="ORF">FEM48_Zijuj06G0173600</name>
</gene>
<accession>A0A978VAL5</accession>
<evidence type="ECO:0000313" key="2">
    <source>
        <dbReference type="Proteomes" id="UP000813462"/>
    </source>
</evidence>
<organism evidence="1 2">
    <name type="scientific">Ziziphus jujuba var. spinosa</name>
    <dbReference type="NCBI Taxonomy" id="714518"/>
    <lineage>
        <taxon>Eukaryota</taxon>
        <taxon>Viridiplantae</taxon>
        <taxon>Streptophyta</taxon>
        <taxon>Embryophyta</taxon>
        <taxon>Tracheophyta</taxon>
        <taxon>Spermatophyta</taxon>
        <taxon>Magnoliopsida</taxon>
        <taxon>eudicotyledons</taxon>
        <taxon>Gunneridae</taxon>
        <taxon>Pentapetalae</taxon>
        <taxon>rosids</taxon>
        <taxon>fabids</taxon>
        <taxon>Rosales</taxon>
        <taxon>Rhamnaceae</taxon>
        <taxon>Paliureae</taxon>
        <taxon>Ziziphus</taxon>
    </lineage>
</organism>
<sequence>MAIYQSYMISFLDELRLYSADVQDVAANDNCGFRAIAGLMNVDNDKWDQLQALEHDVSYLMLWDEYVKLK</sequence>
<proteinExistence type="predicted"/>
<dbReference type="Proteomes" id="UP000813462">
    <property type="component" value="Unassembled WGS sequence"/>
</dbReference>
<reference evidence="1" key="1">
    <citation type="journal article" date="2021" name="Front. Plant Sci.">
        <title>Chromosome-Scale Genome Assembly for Chinese Sour Jujube and Insights Into Its Genome Evolution and Domestication Signature.</title>
        <authorList>
            <person name="Shen L.-Y."/>
            <person name="Luo H."/>
            <person name="Wang X.-L."/>
            <person name="Wang X.-M."/>
            <person name="Qiu X.-J."/>
            <person name="Liu H."/>
            <person name="Zhou S.-S."/>
            <person name="Jia K.-H."/>
            <person name="Nie S."/>
            <person name="Bao Y.-T."/>
            <person name="Zhang R.-G."/>
            <person name="Yun Q.-Z."/>
            <person name="Chai Y.-H."/>
            <person name="Lu J.-Y."/>
            <person name="Li Y."/>
            <person name="Zhao S.-W."/>
            <person name="Mao J.-F."/>
            <person name="Jia S.-G."/>
            <person name="Mao Y.-M."/>
        </authorList>
    </citation>
    <scope>NUCLEOTIDE SEQUENCE</scope>
    <source>
        <strain evidence="1">AT0</strain>
        <tissue evidence="1">Leaf</tissue>
    </source>
</reference>
<name>A0A978VAL5_ZIZJJ</name>
<comment type="caution">
    <text evidence="1">The sequence shown here is derived from an EMBL/GenBank/DDBJ whole genome shotgun (WGS) entry which is preliminary data.</text>
</comment>
<dbReference type="AlphaFoldDB" id="A0A978VAL5"/>
<dbReference type="EMBL" id="JAEACU010000006">
    <property type="protein sequence ID" value="KAH7524950.1"/>
    <property type="molecule type" value="Genomic_DNA"/>
</dbReference>
<protein>
    <submittedName>
        <fullName evidence="1">Uncharacterized protein</fullName>
    </submittedName>
</protein>